<feature type="domain" description="F-box" evidence="1">
    <location>
        <begin position="6"/>
        <end position="34"/>
    </location>
</feature>
<keyword evidence="3" id="KW-1185">Reference proteome</keyword>
<dbReference type="AlphaFoldDB" id="A0A9P7S594"/>
<reference evidence="2" key="1">
    <citation type="journal article" date="2021" name="Genome Biol. Evol.">
        <title>The assembled and annotated genome of the fairy-ring fungus Marasmius oreades.</title>
        <authorList>
            <person name="Hiltunen M."/>
            <person name="Ament-Velasquez S.L."/>
            <person name="Johannesson H."/>
        </authorList>
    </citation>
    <scope>NUCLEOTIDE SEQUENCE</scope>
    <source>
        <strain evidence="2">03SP1</strain>
    </source>
</reference>
<evidence type="ECO:0000313" key="3">
    <source>
        <dbReference type="Proteomes" id="UP001049176"/>
    </source>
</evidence>
<dbReference type="OrthoDB" id="3005567at2759"/>
<dbReference type="CDD" id="cd09917">
    <property type="entry name" value="F-box_SF"/>
    <property type="match status" value="1"/>
</dbReference>
<dbReference type="GeneID" id="66075501"/>
<dbReference type="SUPFAM" id="SSF52047">
    <property type="entry name" value="RNI-like"/>
    <property type="match status" value="1"/>
</dbReference>
<dbReference type="InterPro" id="IPR036047">
    <property type="entry name" value="F-box-like_dom_sf"/>
</dbReference>
<dbReference type="Gene3D" id="3.80.10.10">
    <property type="entry name" value="Ribonuclease Inhibitor"/>
    <property type="match status" value="1"/>
</dbReference>
<sequence length="450" mass="51072">MVTADNLNLDVLEMIFSHLPHQDLASTAVVSRSFFAGIIPRLYRDITYGLKHGKKYPRVASPFGVIVAHPWLAKYVKHIDIRFVPKIQTNFSQFHSKFLSECTQTVQVAQNLLTFKCTKPILPLFLLPLRGKRALEELRVNANITTTQSNLLSELPNLSRLSLDAGSWNAADMLPRWAPRLRSTLKHLTLYMSTEVNETVLEQLLPQLPRLVGLHIIGCPKVDHIVVMRLVSHVPQLESLSFSATESSKPFNSPPPYLNHLKHLSIDTRLSMIASPTPEVLSSILDHLRPSHPPLESFVMRLQDIKIIIGHSFIEQLVKDYAFTLAQVSFVECALEMESVIQLCHRCPHLERLELPIPLKELISFTAAVGRSSTIRTIVNSNRHTGHGPHQTLDARNVRYLMSNVRQLDKIISDKRIWMGKHVDNVLKVTFESSEQEPSGSYWFLPRPLD</sequence>
<evidence type="ECO:0000313" key="2">
    <source>
        <dbReference type="EMBL" id="KAG7095711.1"/>
    </source>
</evidence>
<dbReference type="KEGG" id="more:E1B28_006425"/>
<dbReference type="InterPro" id="IPR001810">
    <property type="entry name" value="F-box_dom"/>
</dbReference>
<dbReference type="SUPFAM" id="SSF81383">
    <property type="entry name" value="F-box domain"/>
    <property type="match status" value="1"/>
</dbReference>
<proteinExistence type="predicted"/>
<protein>
    <recommendedName>
        <fullName evidence="1">F-box domain-containing protein</fullName>
    </recommendedName>
</protein>
<organism evidence="2 3">
    <name type="scientific">Marasmius oreades</name>
    <name type="common">fairy-ring Marasmius</name>
    <dbReference type="NCBI Taxonomy" id="181124"/>
    <lineage>
        <taxon>Eukaryota</taxon>
        <taxon>Fungi</taxon>
        <taxon>Dikarya</taxon>
        <taxon>Basidiomycota</taxon>
        <taxon>Agaricomycotina</taxon>
        <taxon>Agaricomycetes</taxon>
        <taxon>Agaricomycetidae</taxon>
        <taxon>Agaricales</taxon>
        <taxon>Marasmiineae</taxon>
        <taxon>Marasmiaceae</taxon>
        <taxon>Marasmius</taxon>
    </lineage>
</organism>
<dbReference type="RefSeq" id="XP_043012181.1">
    <property type="nucleotide sequence ID" value="XM_043151088.1"/>
</dbReference>
<dbReference type="Pfam" id="PF00646">
    <property type="entry name" value="F-box"/>
    <property type="match status" value="1"/>
</dbReference>
<dbReference type="Proteomes" id="UP001049176">
    <property type="component" value="Chromosome 3"/>
</dbReference>
<name>A0A9P7S594_9AGAR</name>
<dbReference type="EMBL" id="CM032183">
    <property type="protein sequence ID" value="KAG7095711.1"/>
    <property type="molecule type" value="Genomic_DNA"/>
</dbReference>
<accession>A0A9P7S594</accession>
<comment type="caution">
    <text evidence="2">The sequence shown here is derived from an EMBL/GenBank/DDBJ whole genome shotgun (WGS) entry which is preliminary data.</text>
</comment>
<evidence type="ECO:0000259" key="1">
    <source>
        <dbReference type="Pfam" id="PF00646"/>
    </source>
</evidence>
<dbReference type="InterPro" id="IPR032675">
    <property type="entry name" value="LRR_dom_sf"/>
</dbReference>
<gene>
    <name evidence="2" type="ORF">E1B28_006425</name>
</gene>